<reference evidence="1 2" key="1">
    <citation type="submission" date="2019-05" db="EMBL/GenBank/DDBJ databases">
        <title>Another draft genome of Portunus trituberculatus and its Hox gene families provides insights of decapod evolution.</title>
        <authorList>
            <person name="Jeong J.-H."/>
            <person name="Song I."/>
            <person name="Kim S."/>
            <person name="Choi T."/>
            <person name="Kim D."/>
            <person name="Ryu S."/>
            <person name="Kim W."/>
        </authorList>
    </citation>
    <scope>NUCLEOTIDE SEQUENCE [LARGE SCALE GENOMIC DNA]</scope>
    <source>
        <tissue evidence="1">Muscle</tissue>
    </source>
</reference>
<evidence type="ECO:0000313" key="2">
    <source>
        <dbReference type="Proteomes" id="UP000324222"/>
    </source>
</evidence>
<dbReference type="EMBL" id="VSRR010009292">
    <property type="protein sequence ID" value="MPC50123.1"/>
    <property type="molecule type" value="Genomic_DNA"/>
</dbReference>
<dbReference type="AlphaFoldDB" id="A0A5B7FYM7"/>
<protein>
    <submittedName>
        <fullName evidence="1">Uncharacterized protein</fullName>
    </submittedName>
</protein>
<comment type="caution">
    <text evidence="1">The sequence shown here is derived from an EMBL/GenBank/DDBJ whole genome shotgun (WGS) entry which is preliminary data.</text>
</comment>
<evidence type="ECO:0000313" key="1">
    <source>
        <dbReference type="EMBL" id="MPC50123.1"/>
    </source>
</evidence>
<dbReference type="Proteomes" id="UP000324222">
    <property type="component" value="Unassembled WGS sequence"/>
</dbReference>
<accession>A0A5B7FYM7</accession>
<name>A0A5B7FYM7_PORTR</name>
<gene>
    <name evidence="1" type="ORF">E2C01_043945</name>
</gene>
<organism evidence="1 2">
    <name type="scientific">Portunus trituberculatus</name>
    <name type="common">Swimming crab</name>
    <name type="synonym">Neptunus trituberculatus</name>
    <dbReference type="NCBI Taxonomy" id="210409"/>
    <lineage>
        <taxon>Eukaryota</taxon>
        <taxon>Metazoa</taxon>
        <taxon>Ecdysozoa</taxon>
        <taxon>Arthropoda</taxon>
        <taxon>Crustacea</taxon>
        <taxon>Multicrustacea</taxon>
        <taxon>Malacostraca</taxon>
        <taxon>Eumalacostraca</taxon>
        <taxon>Eucarida</taxon>
        <taxon>Decapoda</taxon>
        <taxon>Pleocyemata</taxon>
        <taxon>Brachyura</taxon>
        <taxon>Eubrachyura</taxon>
        <taxon>Portunoidea</taxon>
        <taxon>Portunidae</taxon>
        <taxon>Portuninae</taxon>
        <taxon>Portunus</taxon>
    </lineage>
</organism>
<sequence>MRLMGGDMYCTQIVYPQKPHLMPPPTLKLPPFPPLPQIPDHPHSSLPLPHLRQGHFGTLPLHPPTTSSFFSFFYPVKYFMIPTSPIRLERK</sequence>
<keyword evidence="2" id="KW-1185">Reference proteome</keyword>
<proteinExistence type="predicted"/>